<dbReference type="Pfam" id="PF12939">
    <property type="entry name" value="DUF3837"/>
    <property type="match status" value="1"/>
</dbReference>
<evidence type="ECO:0000259" key="1">
    <source>
        <dbReference type="Pfam" id="PF12939"/>
    </source>
</evidence>
<dbReference type="AlphaFoldDB" id="A0A6N3GCI3"/>
<protein>
    <recommendedName>
        <fullName evidence="1">DUF3837 domain-containing protein</fullName>
    </recommendedName>
</protein>
<reference evidence="2" key="1">
    <citation type="submission" date="2019-11" db="EMBL/GenBank/DDBJ databases">
        <authorList>
            <person name="Feng L."/>
        </authorList>
    </citation>
    <scope>NUCLEOTIDE SEQUENCE</scope>
    <source>
        <strain evidence="2">RintestinalisLFYP67</strain>
    </source>
</reference>
<dbReference type="EMBL" id="CACRUM010000082">
    <property type="protein sequence ID" value="VYU62408.1"/>
    <property type="molecule type" value="Genomic_DNA"/>
</dbReference>
<dbReference type="Gene3D" id="1.20.58.1400">
    <property type="entry name" value="Domain of unknown function DUF3837"/>
    <property type="match status" value="1"/>
</dbReference>
<dbReference type="RefSeq" id="WP_243094175.1">
    <property type="nucleotide sequence ID" value="NZ_CACRUM010000082.1"/>
</dbReference>
<proteinExistence type="predicted"/>
<dbReference type="InterPro" id="IPR024212">
    <property type="entry name" value="DUF3837"/>
</dbReference>
<sequence length="158" mass="18027">MNEKALRAGCASRGVEVSCKQHRSSAKESQATLCPKHFISKKQGESGMVTSIARQSVIIKCNMQKSVLTGNYEFYYAAGLIAKLSGVEFSEDIKPIELGEFVHQEIEKTEPKDEQEKYLFSMLKDYKPTEEYDEQMKELLLWGKSEKYLWMVTVPEQG</sequence>
<accession>A0A6N3GCI3</accession>
<name>A0A6N3GCI3_9FIRM</name>
<organism evidence="2">
    <name type="scientific">Roseburia intestinalis</name>
    <dbReference type="NCBI Taxonomy" id="166486"/>
    <lineage>
        <taxon>Bacteria</taxon>
        <taxon>Bacillati</taxon>
        <taxon>Bacillota</taxon>
        <taxon>Clostridia</taxon>
        <taxon>Lachnospirales</taxon>
        <taxon>Lachnospiraceae</taxon>
        <taxon>Roseburia</taxon>
    </lineage>
</organism>
<feature type="domain" description="DUF3837" evidence="1">
    <location>
        <begin position="48"/>
        <end position="147"/>
    </location>
</feature>
<evidence type="ECO:0000313" key="2">
    <source>
        <dbReference type="EMBL" id="VYU62408.1"/>
    </source>
</evidence>
<gene>
    <name evidence="2" type="ORF">RILFYP67_02644</name>
</gene>
<dbReference type="InterPro" id="IPR038406">
    <property type="entry name" value="DUF3837_sf"/>
</dbReference>